<dbReference type="Pfam" id="PF00400">
    <property type="entry name" value="WD40"/>
    <property type="match status" value="2"/>
</dbReference>
<keyword evidence="5" id="KW-1185">Reference proteome</keyword>
<dbReference type="PANTHER" id="PTHR44489:SF11">
    <property type="entry name" value="WD REPEAT DOMAIN 86"/>
    <property type="match status" value="1"/>
</dbReference>
<dbReference type="InterPro" id="IPR036322">
    <property type="entry name" value="WD40_repeat_dom_sf"/>
</dbReference>
<dbReference type="SMART" id="SM00320">
    <property type="entry name" value="WD40"/>
    <property type="match status" value="6"/>
</dbReference>
<evidence type="ECO:0000313" key="4">
    <source>
        <dbReference type="EMBL" id="CDW83408.1"/>
    </source>
</evidence>
<reference evidence="4 5" key="1">
    <citation type="submission" date="2014-06" db="EMBL/GenBank/DDBJ databases">
        <authorList>
            <person name="Swart Estienne"/>
        </authorList>
    </citation>
    <scope>NUCLEOTIDE SEQUENCE [LARGE SCALE GENOMIC DNA]</scope>
    <source>
        <strain evidence="4 5">130c</strain>
    </source>
</reference>
<evidence type="ECO:0000256" key="2">
    <source>
        <dbReference type="SAM" id="Coils"/>
    </source>
</evidence>
<dbReference type="InterPro" id="IPR001680">
    <property type="entry name" value="WD40_rpt"/>
</dbReference>
<dbReference type="SUPFAM" id="SSF50969">
    <property type="entry name" value="YVTN repeat-like/Quinoprotein amine dehydrogenase"/>
    <property type="match status" value="1"/>
</dbReference>
<proteinExistence type="predicted"/>
<accession>A0A078ARD6</accession>
<dbReference type="InParanoid" id="A0A078ARD6"/>
<feature type="coiled-coil region" evidence="2">
    <location>
        <begin position="1123"/>
        <end position="1157"/>
    </location>
</feature>
<dbReference type="InterPro" id="IPR011044">
    <property type="entry name" value="Quino_amine_DH_bsu"/>
</dbReference>
<sequence length="1502" mass="174577">MEEEDFWKSYKEERLLNKQNYQQLRELTLSDMDVKKLAHLKNKKGEYLLETYDIGYLVANLGHESFQNLERQFEEFEKKRKQMQFTLQKFSIEKVFTPSQSMSNFGVSLNDQMSSPKGIGSSVVSPRYGQPSQPGLFKNEVSVYEFIWAFMQVLEHDREEELFITNALIEFYEHIKEQMKDQAVQWHHVTNVLIELMHEQEFTNSGGNAGGVGKLSVKAEKKIRHPRNNIQEKMIRKLGLELPDLVGEDENKLSFFVKSPNADKKTHKTGINQQIGACLRDYTLCFWETEDNYKFEKVLKTNLLQHLQVKIWCLESCSKWVTTDKTNALHIWDLEFEEPKTLERIHKMKIMDVIDVVRINAMLSSSLDKNIIVWDIKDFEMRFIIDLKASFSVHTLKYSYQHDLLFTASYETQIKIWHFDSAIECTNLSTLTGHESMVTAIDLIQDTNYLVSSDDFGCIKCWNLRNSQCIQTFRFNLQNSFIYINYSEILVGKLISVSPESFISVSNRIYLFNLTQLDVENLAKTKATISTTQMIKKPKKTQKINQEPQIQQQENEVIEFVYSAKNDQIVVVTKQDVRILDCLTGKQIRIMVNLTKKDEDITNFALDETEKKFYVSDHLGSIQIFGYNSGKQIKQLQHHNKEVSCLMVDSINNLILSCGFDNKIMIQSTTKEIPTVLRTLKHPLGGEDILYCKASFYLNLIATANDKAVIIWNYENMRLMGICYVEDFDIRNLFFLDPYPILAVIDFCGNVYFFHLNYSESMQTYRIIGKLELDGTSDEFYFKDSPRCMAKSIYCSQLEESSAARLENECLVAFGTKNGYIFMYEMTDYFSDLSSIQPIKDRRFEPNANPLRNDDFDGSKYFPLNAKSILDADVFKDCKQQKTIDLIDGQDYLILRRKLHGKESINLIKIIKIQENKCIVSCSLDGFIKLSNISKGDLVCSLNICNPLPAKWNMHYTKNRKRFMKIKRAIKTLRAINSIFRGEDLNQASEQDHKHDTTMFLTQAFDIDYLIAKYGEQNQHKTMNQATKEYIKILESEISSKTTLRNLQYRQNRMKEDKKETTLRQEFDKKAEKQKIPQAQVILQKESLKSEESPQKQLRSLSKNKYKSKMEVRKVIVKGINDSDKLQVNEVQQSDRIQELEEQERQMRKKLKESEVMEYTHQMTFSLSSALEDIEKQNEKNRRGDDELTYTQSSIIGKKASLRVIPNLAQRKLGSSKSWIKHAEEKGNLIDSNLDEKKAFKEILKKLQIQVNRTRVSASKYNTMSQNSISQSILSPTNQKLQQNHSQVRTMQLSETQSFMGNNESQQTLQLSQIRGNIMLPTIKNQVNIAKKIDSEVQKAFEKYDQNMNSRQSTSGVLINRVNSESLLHDIGYKKNNHMSKYFQEKRNSKQTPNIGKTKNQRKMGMLNNKSELEQINTIIKETIHSTIDVQSTANDDDTDTFMLMSKHKPSLLSPSRISNVEQLDKDRLFISNKMKQALFDKSKKDLNRLGLKKVTIKHSNL</sequence>
<name>A0A078ARD6_STYLE</name>
<dbReference type="InterPro" id="IPR015943">
    <property type="entry name" value="WD40/YVTN_repeat-like_dom_sf"/>
</dbReference>
<gene>
    <name evidence="4" type="primary">Contig9434.g10096</name>
    <name evidence="4" type="ORF">STYLEM_12454</name>
</gene>
<dbReference type="PROSITE" id="PS50082">
    <property type="entry name" value="WD_REPEATS_2"/>
    <property type="match status" value="1"/>
</dbReference>
<dbReference type="OrthoDB" id="10251605at2759"/>
<dbReference type="Gene3D" id="2.130.10.10">
    <property type="entry name" value="YVTN repeat-like/Quinoprotein amine dehydrogenase"/>
    <property type="match status" value="2"/>
</dbReference>
<dbReference type="Proteomes" id="UP000039865">
    <property type="component" value="Unassembled WGS sequence"/>
</dbReference>
<dbReference type="SUPFAM" id="SSF50978">
    <property type="entry name" value="WD40 repeat-like"/>
    <property type="match status" value="1"/>
</dbReference>
<evidence type="ECO:0000256" key="3">
    <source>
        <dbReference type="SAM" id="MobiDB-lite"/>
    </source>
</evidence>
<organism evidence="4 5">
    <name type="scientific">Stylonychia lemnae</name>
    <name type="common">Ciliate</name>
    <dbReference type="NCBI Taxonomy" id="5949"/>
    <lineage>
        <taxon>Eukaryota</taxon>
        <taxon>Sar</taxon>
        <taxon>Alveolata</taxon>
        <taxon>Ciliophora</taxon>
        <taxon>Intramacronucleata</taxon>
        <taxon>Spirotrichea</taxon>
        <taxon>Stichotrichia</taxon>
        <taxon>Sporadotrichida</taxon>
        <taxon>Oxytrichidae</taxon>
        <taxon>Stylonychinae</taxon>
        <taxon>Stylonychia</taxon>
    </lineage>
</organism>
<feature type="region of interest" description="Disordered" evidence="3">
    <location>
        <begin position="1055"/>
        <end position="1075"/>
    </location>
</feature>
<protein>
    <submittedName>
        <fullName evidence="4">Rna recognition motif</fullName>
    </submittedName>
</protein>
<dbReference type="InterPro" id="IPR044715">
    <property type="entry name" value="WDR86-like"/>
</dbReference>
<keyword evidence="1" id="KW-0853">WD repeat</keyword>
<keyword evidence="2" id="KW-0175">Coiled coil</keyword>
<evidence type="ECO:0000313" key="5">
    <source>
        <dbReference type="Proteomes" id="UP000039865"/>
    </source>
</evidence>
<evidence type="ECO:0000256" key="1">
    <source>
        <dbReference type="PROSITE-ProRule" id="PRU00221"/>
    </source>
</evidence>
<feature type="repeat" description="WD" evidence="1">
    <location>
        <begin position="431"/>
        <end position="472"/>
    </location>
</feature>
<dbReference type="PANTHER" id="PTHR44489">
    <property type="match status" value="1"/>
</dbReference>
<dbReference type="EMBL" id="CCKQ01011832">
    <property type="protein sequence ID" value="CDW83408.1"/>
    <property type="molecule type" value="Genomic_DNA"/>
</dbReference>